<evidence type="ECO:0000256" key="1">
    <source>
        <dbReference type="ARBA" id="ARBA00004687"/>
    </source>
</evidence>
<dbReference type="OrthoDB" id="6256716at2759"/>
<proteinExistence type="inferred from homology"/>
<comment type="caution">
    <text evidence="5">The sequence shown here is derived from an EMBL/GenBank/DDBJ whole genome shotgun (WGS) entry which is preliminary data.</text>
</comment>
<keyword evidence="3" id="KW-0812">Transmembrane</keyword>
<feature type="transmembrane region" description="Helical" evidence="3">
    <location>
        <begin position="42"/>
        <end position="59"/>
    </location>
</feature>
<accession>A0A9P7V7R0</accession>
<comment type="pathway">
    <text evidence="1">Glycolipid biosynthesis; glycosylphosphatidylinositol-anchor biosynthesis.</text>
</comment>
<dbReference type="GO" id="GO:0000506">
    <property type="term" value="C:glycosylphosphatidylinositol-N-acetylglucosaminyltransferase (GPI-GnT) complex"/>
    <property type="evidence" value="ECO:0007669"/>
    <property type="project" value="InterPro"/>
</dbReference>
<reference evidence="5" key="1">
    <citation type="submission" date="2021-03" db="EMBL/GenBank/DDBJ databases">
        <authorList>
            <person name="Palmer J.M."/>
        </authorList>
    </citation>
    <scope>NUCLEOTIDE SEQUENCE</scope>
    <source>
        <strain evidence="5">ARV_011</strain>
    </source>
</reference>
<evidence type="ECO:0000259" key="4">
    <source>
        <dbReference type="Pfam" id="PF10181"/>
    </source>
</evidence>
<dbReference type="InterPro" id="IPR019328">
    <property type="entry name" value="PIGH-H_dom"/>
</dbReference>
<evidence type="ECO:0000256" key="2">
    <source>
        <dbReference type="ARBA" id="ARBA00009610"/>
    </source>
</evidence>
<protein>
    <recommendedName>
        <fullName evidence="4">Phosphatidylinositol N-acetylglucosaminyltransferase subunit H conserved domain-containing protein</fullName>
    </recommendedName>
</protein>
<dbReference type="AlphaFoldDB" id="A0A9P7V7R0"/>
<feature type="domain" description="Phosphatidylinositol N-acetylglucosaminyltransferase subunit H conserved" evidence="4">
    <location>
        <begin position="93"/>
        <end position="157"/>
    </location>
</feature>
<dbReference type="Pfam" id="PF10181">
    <property type="entry name" value="PIG-H"/>
    <property type="match status" value="1"/>
</dbReference>
<dbReference type="GeneID" id="66114754"/>
<evidence type="ECO:0000256" key="3">
    <source>
        <dbReference type="SAM" id="Phobius"/>
    </source>
</evidence>
<dbReference type="GO" id="GO:0006506">
    <property type="term" value="P:GPI anchor biosynthetic process"/>
    <property type="evidence" value="ECO:0007669"/>
    <property type="project" value="InterPro"/>
</dbReference>
<dbReference type="PANTHER" id="PTHR15231:SF1">
    <property type="entry name" value="PHOSPHATIDYLINOSITOL N-ACETYLGLUCOSAMINYLTRANSFERASE SUBUNIT H"/>
    <property type="match status" value="1"/>
</dbReference>
<name>A0A9P7V7R0_9ASCO</name>
<evidence type="ECO:0000313" key="5">
    <source>
        <dbReference type="EMBL" id="KAG7192923.1"/>
    </source>
</evidence>
<keyword evidence="3" id="KW-0472">Membrane</keyword>
<dbReference type="EMBL" id="JAHMUF010000015">
    <property type="protein sequence ID" value="KAG7192923.1"/>
    <property type="molecule type" value="Genomic_DNA"/>
</dbReference>
<dbReference type="RefSeq" id="XP_043048473.1">
    <property type="nucleotide sequence ID" value="XM_043192178.1"/>
</dbReference>
<dbReference type="InterPro" id="IPR044215">
    <property type="entry name" value="PIG-H"/>
</dbReference>
<organism evidence="5 6">
    <name type="scientific">Scheffersomyces spartinae</name>
    <dbReference type="NCBI Taxonomy" id="45513"/>
    <lineage>
        <taxon>Eukaryota</taxon>
        <taxon>Fungi</taxon>
        <taxon>Dikarya</taxon>
        <taxon>Ascomycota</taxon>
        <taxon>Saccharomycotina</taxon>
        <taxon>Pichiomycetes</taxon>
        <taxon>Debaryomycetaceae</taxon>
        <taxon>Scheffersomyces</taxon>
    </lineage>
</organism>
<evidence type="ECO:0000313" key="6">
    <source>
        <dbReference type="Proteomes" id="UP000790833"/>
    </source>
</evidence>
<comment type="similarity">
    <text evidence="2">Belongs to the PIGH family.</text>
</comment>
<sequence length="199" mass="22857">MSLNKAYALEIEPKLVSEDSVKGINILRFKIKPTEEGVFSRYKNGVVIAFLSMIGYVLQRPSFTWNGYDGISAMVILLMTIFLYFKRDGYEEIIILKDIGIQTVTVGGWMFQTPEKKFIPLGDIIDLVIHEGFHGYGQVIFYLCVLKRGGGEMIQVLMPSLLPRKEVLVQIWQLSRQLLFGSNRRFYRRVPGQGLREIE</sequence>
<keyword evidence="3" id="KW-1133">Transmembrane helix</keyword>
<keyword evidence="6" id="KW-1185">Reference proteome</keyword>
<gene>
    <name evidence="5" type="ORF">KQ657_001380</name>
</gene>
<dbReference type="PANTHER" id="PTHR15231">
    <property type="entry name" value="PHOSPHATIDYLINOSITOL N-ACETYLGLUCOSAMINYLTRANSFERASE SUBUNIT H"/>
    <property type="match status" value="1"/>
</dbReference>
<feature type="transmembrane region" description="Helical" evidence="3">
    <location>
        <begin position="65"/>
        <end position="85"/>
    </location>
</feature>
<dbReference type="Proteomes" id="UP000790833">
    <property type="component" value="Unassembled WGS sequence"/>
</dbReference>